<sequence>MAVISREHALNVVRRVYGPEHAERVAPELPERIDLENPADTNLLYKLGLTPDGLYNALGSSL</sequence>
<proteinExistence type="predicted"/>
<dbReference type="Proteomes" id="UP001602245">
    <property type="component" value="Unassembled WGS sequence"/>
</dbReference>
<evidence type="ECO:0000313" key="1">
    <source>
        <dbReference type="EMBL" id="MFF5290093.1"/>
    </source>
</evidence>
<accession>A0ABW6WAT3</accession>
<dbReference type="EMBL" id="JBIAZU010000002">
    <property type="protein sequence ID" value="MFF5290093.1"/>
    <property type="molecule type" value="Genomic_DNA"/>
</dbReference>
<keyword evidence="2" id="KW-1185">Reference proteome</keyword>
<name>A0ABW6WAT3_9ACTN</name>
<comment type="caution">
    <text evidence="1">The sequence shown here is derived from an EMBL/GenBank/DDBJ whole genome shotgun (WGS) entry which is preliminary data.</text>
</comment>
<evidence type="ECO:0000313" key="2">
    <source>
        <dbReference type="Proteomes" id="UP001602245"/>
    </source>
</evidence>
<gene>
    <name evidence="1" type="ORF">ACFY35_11665</name>
</gene>
<organism evidence="1 2">
    <name type="scientific">Paractinoplanes globisporus</name>
    <dbReference type="NCBI Taxonomy" id="113565"/>
    <lineage>
        <taxon>Bacteria</taxon>
        <taxon>Bacillati</taxon>
        <taxon>Actinomycetota</taxon>
        <taxon>Actinomycetes</taxon>
        <taxon>Micromonosporales</taxon>
        <taxon>Micromonosporaceae</taxon>
        <taxon>Paractinoplanes</taxon>
    </lineage>
</organism>
<dbReference type="RefSeq" id="WP_020510712.1">
    <property type="nucleotide sequence ID" value="NZ_JBIAZU010000002.1"/>
</dbReference>
<protein>
    <submittedName>
        <fullName evidence="1">Uncharacterized protein</fullName>
    </submittedName>
</protein>
<reference evidence="1 2" key="1">
    <citation type="submission" date="2024-10" db="EMBL/GenBank/DDBJ databases">
        <title>The Natural Products Discovery Center: Release of the First 8490 Sequenced Strains for Exploring Actinobacteria Biosynthetic Diversity.</title>
        <authorList>
            <person name="Kalkreuter E."/>
            <person name="Kautsar S.A."/>
            <person name="Yang D."/>
            <person name="Bader C.D."/>
            <person name="Teijaro C.N."/>
            <person name="Fluegel L."/>
            <person name="Davis C.M."/>
            <person name="Simpson J.R."/>
            <person name="Lauterbach L."/>
            <person name="Steele A.D."/>
            <person name="Gui C."/>
            <person name="Meng S."/>
            <person name="Li G."/>
            <person name="Viehrig K."/>
            <person name="Ye F."/>
            <person name="Su P."/>
            <person name="Kiefer A.F."/>
            <person name="Nichols A."/>
            <person name="Cepeda A.J."/>
            <person name="Yan W."/>
            <person name="Fan B."/>
            <person name="Jiang Y."/>
            <person name="Adhikari A."/>
            <person name="Zheng C.-J."/>
            <person name="Schuster L."/>
            <person name="Cowan T.M."/>
            <person name="Smanski M.J."/>
            <person name="Chevrette M.G."/>
            <person name="De Carvalho L.P.S."/>
            <person name="Shen B."/>
        </authorList>
    </citation>
    <scope>NUCLEOTIDE SEQUENCE [LARGE SCALE GENOMIC DNA]</scope>
    <source>
        <strain evidence="1 2">NPDC000087</strain>
    </source>
</reference>